<comment type="caution">
    <text evidence="1">The sequence shown here is derived from an EMBL/GenBank/DDBJ whole genome shotgun (WGS) entry which is preliminary data.</text>
</comment>
<dbReference type="EMBL" id="JAJSOF020000021">
    <property type="protein sequence ID" value="KAJ4436811.1"/>
    <property type="molecule type" value="Genomic_DNA"/>
</dbReference>
<proteinExistence type="predicted"/>
<reference evidence="1 2" key="1">
    <citation type="journal article" date="2022" name="Allergy">
        <title>Genome assembly and annotation of Periplaneta americana reveal a comprehensive cockroach allergen profile.</title>
        <authorList>
            <person name="Wang L."/>
            <person name="Xiong Q."/>
            <person name="Saelim N."/>
            <person name="Wang L."/>
            <person name="Nong W."/>
            <person name="Wan A.T."/>
            <person name="Shi M."/>
            <person name="Liu X."/>
            <person name="Cao Q."/>
            <person name="Hui J.H.L."/>
            <person name="Sookrung N."/>
            <person name="Leung T.F."/>
            <person name="Tungtrongchitr A."/>
            <person name="Tsui S.K.W."/>
        </authorList>
    </citation>
    <scope>NUCLEOTIDE SEQUENCE [LARGE SCALE GENOMIC DNA]</scope>
    <source>
        <strain evidence="1">PWHHKU_190912</strain>
    </source>
</reference>
<name>A0ABQ8SRI9_PERAM</name>
<dbReference type="Proteomes" id="UP001148838">
    <property type="component" value="Unassembled WGS sequence"/>
</dbReference>
<organism evidence="1 2">
    <name type="scientific">Periplaneta americana</name>
    <name type="common">American cockroach</name>
    <name type="synonym">Blatta americana</name>
    <dbReference type="NCBI Taxonomy" id="6978"/>
    <lineage>
        <taxon>Eukaryota</taxon>
        <taxon>Metazoa</taxon>
        <taxon>Ecdysozoa</taxon>
        <taxon>Arthropoda</taxon>
        <taxon>Hexapoda</taxon>
        <taxon>Insecta</taxon>
        <taxon>Pterygota</taxon>
        <taxon>Neoptera</taxon>
        <taxon>Polyneoptera</taxon>
        <taxon>Dictyoptera</taxon>
        <taxon>Blattodea</taxon>
        <taxon>Blattoidea</taxon>
        <taxon>Blattidae</taxon>
        <taxon>Blattinae</taxon>
        <taxon>Periplaneta</taxon>
    </lineage>
</organism>
<gene>
    <name evidence="1" type="ORF">ANN_16943</name>
</gene>
<protein>
    <submittedName>
        <fullName evidence="1">Uncharacterized protein</fullName>
    </submittedName>
</protein>
<keyword evidence="2" id="KW-1185">Reference proteome</keyword>
<sequence length="246" mass="28687">MAGLCEGGNEPTKAICNSKQLLKNSNTDFSALFLSAGNKKRHRSCKLHLRTIYCISIAIQVDSFNKGPTIALLTLRMVQRFRQMSAENYFRHGTISVVIVPWDSWHEFNRIHFFLKKKSKSFVFYRRYSKRPPGLKVDLTEFRVGNLDKSCAPPPSEVDILHEFVTLPGIEIVLVWRQIRYRPHLLTVIWPRNQTARVRISVLVGFSSTQYEQMLDNFRCWTPDSFHRHYRHFIQTLNNLDVDTAS</sequence>
<evidence type="ECO:0000313" key="1">
    <source>
        <dbReference type="EMBL" id="KAJ4436811.1"/>
    </source>
</evidence>
<evidence type="ECO:0000313" key="2">
    <source>
        <dbReference type="Proteomes" id="UP001148838"/>
    </source>
</evidence>
<accession>A0ABQ8SRI9</accession>